<dbReference type="Proteomes" id="UP000193553">
    <property type="component" value="Unassembled WGS sequence"/>
</dbReference>
<name>A0A1X3GBE2_9BRAD</name>
<evidence type="ECO:0000313" key="1">
    <source>
        <dbReference type="EMBL" id="OSJ08107.1"/>
    </source>
</evidence>
<organism evidence="1 2">
    <name type="scientific">Bradyrhizobium canariense</name>
    <dbReference type="NCBI Taxonomy" id="255045"/>
    <lineage>
        <taxon>Bacteria</taxon>
        <taxon>Pseudomonadati</taxon>
        <taxon>Pseudomonadota</taxon>
        <taxon>Alphaproteobacteria</taxon>
        <taxon>Hyphomicrobiales</taxon>
        <taxon>Nitrobacteraceae</taxon>
        <taxon>Bradyrhizobium</taxon>
    </lineage>
</organism>
<evidence type="ECO:0000313" key="2">
    <source>
        <dbReference type="Proteomes" id="UP000193553"/>
    </source>
</evidence>
<gene>
    <name evidence="1" type="ORF">BSZ18_20190</name>
</gene>
<dbReference type="AlphaFoldDB" id="A0A1X3GBE2"/>
<protein>
    <submittedName>
        <fullName evidence="1">Uncharacterized protein</fullName>
    </submittedName>
</protein>
<dbReference type="RefSeq" id="WP_018455146.1">
    <property type="nucleotide sequence ID" value="NZ_JAFBBN010000001.1"/>
</dbReference>
<sequence>MFQMYCNGNALDLAYFGEIANSLSINMDYEEIDRADLTFDYVYEKMFPLAGTSGNHLYIVMEGKNPAHVVVAYGIQRDNTDYIAIMDPLRGVLAAPTLSTFRNKATGFLIGWPRR</sequence>
<reference evidence="1 2" key="1">
    <citation type="submission" date="2017-03" db="EMBL/GenBank/DDBJ databases">
        <title>Whole genome sequences of fourteen strains of Bradyrhizobium canariense and one strain of Bradyrhizobium japonicum isolated from Lupinus (Papilionoideae: Genisteae) species in Algeria.</title>
        <authorList>
            <person name="Crovadore J."/>
            <person name="Chekireb D."/>
            <person name="Brachmann A."/>
            <person name="Chablais R."/>
            <person name="Cochard B."/>
            <person name="Lefort F."/>
        </authorList>
    </citation>
    <scope>NUCLEOTIDE SEQUENCE [LARGE SCALE GENOMIC DNA]</scope>
    <source>
        <strain evidence="1 2">UBMA195</strain>
    </source>
</reference>
<accession>A0A1X3GBE2</accession>
<comment type="caution">
    <text evidence="1">The sequence shown here is derived from an EMBL/GenBank/DDBJ whole genome shotgun (WGS) entry which is preliminary data.</text>
</comment>
<dbReference type="EMBL" id="NAFI01000176">
    <property type="protein sequence ID" value="OSJ08107.1"/>
    <property type="molecule type" value="Genomic_DNA"/>
</dbReference>
<proteinExistence type="predicted"/>